<organism evidence="2 3">
    <name type="scientific">Cellulomonas biazotea</name>
    <dbReference type="NCBI Taxonomy" id="1709"/>
    <lineage>
        <taxon>Bacteria</taxon>
        <taxon>Bacillati</taxon>
        <taxon>Actinomycetota</taxon>
        <taxon>Actinomycetes</taxon>
        <taxon>Micrococcales</taxon>
        <taxon>Cellulomonadaceae</taxon>
        <taxon>Cellulomonas</taxon>
    </lineage>
</organism>
<keyword evidence="3" id="KW-1185">Reference proteome</keyword>
<comment type="caution">
    <text evidence="2">The sequence shown here is derived from an EMBL/GenBank/DDBJ whole genome shotgun (WGS) entry which is preliminary data.</text>
</comment>
<dbReference type="Gene3D" id="2.60.300.12">
    <property type="entry name" value="HesB-like domain"/>
    <property type="match status" value="1"/>
</dbReference>
<sequence>MSGLVTARLTRVTQWGIGMVRRYRGPRRAAAAPAAEGQAEGHGTGRAQKVGARRDARHPGPRRVVTGLAGRDPSCLLAPDLSTVERSAALLRESSGAVFPGKRGAAVLTLTENARTAVRTLTERAGLPDETGGLRIAEQDAGGFELALVPEPVPGDDVVAESGARVYVDPRTSLSLSDQRLDVEPAASGSSFTLVPQ</sequence>
<reference evidence="2 3" key="1">
    <citation type="submission" date="2019-01" db="EMBL/GenBank/DDBJ databases">
        <title>Draft genome sequence of Cellulomonas takizawaensis strain TKZ-21.</title>
        <authorList>
            <person name="Yamamura H."/>
            <person name="Hayashi T."/>
            <person name="Hamada M."/>
            <person name="Serisawa Y."/>
            <person name="Matsuyama K."/>
            <person name="Nakagawa Y."/>
            <person name="Otoguro M."/>
            <person name="Yanagida F."/>
            <person name="Hayakawa M."/>
        </authorList>
    </citation>
    <scope>NUCLEOTIDE SEQUENCE [LARGE SCALE GENOMIC DNA]</scope>
    <source>
        <strain evidence="2 3">NBRC12680</strain>
    </source>
</reference>
<evidence type="ECO:0000313" key="2">
    <source>
        <dbReference type="EMBL" id="GCE75946.1"/>
    </source>
</evidence>
<evidence type="ECO:0000256" key="1">
    <source>
        <dbReference type="SAM" id="MobiDB-lite"/>
    </source>
</evidence>
<gene>
    <name evidence="2" type="ORF">CBZ_10020</name>
</gene>
<proteinExistence type="predicted"/>
<protein>
    <recommendedName>
        <fullName evidence="4">FeS cluster biogenesis domain-containing protein</fullName>
    </recommendedName>
</protein>
<dbReference type="SUPFAM" id="SSF89360">
    <property type="entry name" value="HesB-like domain"/>
    <property type="match status" value="1"/>
</dbReference>
<dbReference type="Proteomes" id="UP000289954">
    <property type="component" value="Unassembled WGS sequence"/>
</dbReference>
<name>A0A402DPD0_9CELL</name>
<evidence type="ECO:0000313" key="3">
    <source>
        <dbReference type="Proteomes" id="UP000289954"/>
    </source>
</evidence>
<dbReference type="InterPro" id="IPR035903">
    <property type="entry name" value="HesB-like_dom_sf"/>
</dbReference>
<accession>A0A402DPD0</accession>
<dbReference type="AlphaFoldDB" id="A0A402DPD0"/>
<evidence type="ECO:0008006" key="4">
    <source>
        <dbReference type="Google" id="ProtNLM"/>
    </source>
</evidence>
<feature type="compositionally biased region" description="Low complexity" evidence="1">
    <location>
        <begin position="28"/>
        <end position="38"/>
    </location>
</feature>
<feature type="region of interest" description="Disordered" evidence="1">
    <location>
        <begin position="28"/>
        <end position="69"/>
    </location>
</feature>
<dbReference type="EMBL" id="BIMR01000060">
    <property type="protein sequence ID" value="GCE75946.1"/>
    <property type="molecule type" value="Genomic_DNA"/>
</dbReference>